<sequence length="121" mass="13309">MNANDNLRWLDNLPVGWAQLYHDLLSDLAANGIAARVGEAKEKFGSLRVHLEPRVPEAQPYIAAAEERSKVTCQKCGDPGEMLMRNRIVATLCPVHGHGFSKPARPPVVTVYMKSGDISDE</sequence>
<accession>A0A084E4X6</accession>
<proteinExistence type="predicted"/>
<reference evidence="1 2" key="1">
    <citation type="submission" date="2014-03" db="EMBL/GenBank/DDBJ databases">
        <title>Genome sequence of Sphingobium yanoikuyae B1.</title>
        <authorList>
            <person name="Gan H.M."/>
            <person name="Gan H.Y."/>
            <person name="Savka M.A."/>
        </authorList>
    </citation>
    <scope>NUCLEOTIDE SEQUENCE [LARGE SCALE GENOMIC DNA]</scope>
    <source>
        <strain evidence="1 2">B1</strain>
    </source>
</reference>
<dbReference type="EMBL" id="JGVR01000060">
    <property type="protein sequence ID" value="KEZ13018.1"/>
    <property type="molecule type" value="Genomic_DNA"/>
</dbReference>
<comment type="caution">
    <text evidence="1">The sequence shown here is derived from an EMBL/GenBank/DDBJ whole genome shotgun (WGS) entry which is preliminary data.</text>
</comment>
<name>A0A084E4X6_SPHYA</name>
<gene>
    <name evidence="1" type="ORF">CP98_05033</name>
</gene>
<organism evidence="1 2">
    <name type="scientific">Sphingobium yanoikuyae</name>
    <name type="common">Sphingomonas yanoikuyae</name>
    <dbReference type="NCBI Taxonomy" id="13690"/>
    <lineage>
        <taxon>Bacteria</taxon>
        <taxon>Pseudomonadati</taxon>
        <taxon>Pseudomonadota</taxon>
        <taxon>Alphaproteobacteria</taxon>
        <taxon>Sphingomonadales</taxon>
        <taxon>Sphingomonadaceae</taxon>
        <taxon>Sphingobium</taxon>
    </lineage>
</organism>
<dbReference type="PATRIC" id="fig|13690.10.peg.5203"/>
<evidence type="ECO:0000313" key="2">
    <source>
        <dbReference type="Proteomes" id="UP000028534"/>
    </source>
</evidence>
<protein>
    <submittedName>
        <fullName evidence="1">Uncharacterized protein</fullName>
    </submittedName>
</protein>
<evidence type="ECO:0000313" key="1">
    <source>
        <dbReference type="EMBL" id="KEZ13018.1"/>
    </source>
</evidence>
<dbReference type="RefSeq" id="WP_037522897.1">
    <property type="nucleotide sequence ID" value="NZ_JGVR01000060.1"/>
</dbReference>
<dbReference type="AlphaFoldDB" id="A0A084E4X6"/>
<dbReference type="Proteomes" id="UP000028534">
    <property type="component" value="Unassembled WGS sequence"/>
</dbReference>